<name>A0A1G6TNL5_9PROT</name>
<keyword evidence="1 6" id="KW-0963">Cytoplasm</keyword>
<keyword evidence="10" id="KW-1185">Reference proteome</keyword>
<dbReference type="InterPro" id="IPR018063">
    <property type="entry name" value="SAM_MeTrfase_RsmI_CS"/>
</dbReference>
<sequence length="289" mass="30623">MAEIGSQKKLPAGLYIVATPIGNLSDISQRALEVLAGVDHIACEDTRVTGKLLTAKLIKKPLSSYHEHNGARERPKLLERIDAGERIALVSDAGTPLISDPGFKLVAEAQDAGLYVTAIPGPCAAIAALSLAGLPTDRFLFMGFPPNKSGARQSWFTQEAKTHASLVFYESTRRLPDCLADAAESLGGDRFVAVCRELTKKFEEVKRGTLAELAAAYAEDGAPKGECVVVIGPPAHVEEAGSGSDMDTEHLLAAALKHMSVKSAAAFVSEITGEKKKAIYARALELSGK</sequence>
<dbReference type="InterPro" id="IPR053910">
    <property type="entry name" value="RsmI_HTH"/>
</dbReference>
<dbReference type="Pfam" id="PF00590">
    <property type="entry name" value="TP_methylase"/>
    <property type="match status" value="1"/>
</dbReference>
<dbReference type="STRING" id="637679.GCA_001550055_00596"/>
<dbReference type="Pfam" id="PF23016">
    <property type="entry name" value="RsmI_C"/>
    <property type="match status" value="1"/>
</dbReference>
<evidence type="ECO:0000256" key="4">
    <source>
        <dbReference type="ARBA" id="ARBA00022679"/>
    </source>
</evidence>
<reference evidence="9 10" key="1">
    <citation type="submission" date="2016-10" db="EMBL/GenBank/DDBJ databases">
        <authorList>
            <person name="de Groot N.N."/>
        </authorList>
    </citation>
    <scope>NUCLEOTIDE SEQUENCE [LARGE SCALE GENOMIC DNA]</scope>
    <source>
        <strain evidence="9 10">CGMCC 1.9109</strain>
    </source>
</reference>
<dbReference type="InterPro" id="IPR000878">
    <property type="entry name" value="4pyrrol_Mease"/>
</dbReference>
<comment type="similarity">
    <text evidence="6">Belongs to the methyltransferase superfamily. RsmI family.</text>
</comment>
<evidence type="ECO:0000256" key="3">
    <source>
        <dbReference type="ARBA" id="ARBA00022603"/>
    </source>
</evidence>
<evidence type="ECO:0000256" key="6">
    <source>
        <dbReference type="HAMAP-Rule" id="MF_01877"/>
    </source>
</evidence>
<comment type="subcellular location">
    <subcellularLocation>
        <location evidence="6">Cytoplasm</location>
    </subcellularLocation>
</comment>
<accession>A0A1G6TNL5</accession>
<protein>
    <recommendedName>
        <fullName evidence="6">Ribosomal RNA small subunit methyltransferase I</fullName>
        <ecNumber evidence="6">2.1.1.198</ecNumber>
    </recommendedName>
    <alternativeName>
        <fullName evidence="6">16S rRNA 2'-O-ribose C1402 methyltransferase</fullName>
    </alternativeName>
    <alternativeName>
        <fullName evidence="6">rRNA (cytidine-2'-O-)-methyltransferase RsmI</fullName>
    </alternativeName>
</protein>
<dbReference type="NCBIfam" id="TIGR00096">
    <property type="entry name" value="16S rRNA (cytidine(1402)-2'-O)-methyltransferase"/>
    <property type="match status" value="1"/>
</dbReference>
<organism evidence="9 10">
    <name type="scientific">Kordiimonas lacus</name>
    <dbReference type="NCBI Taxonomy" id="637679"/>
    <lineage>
        <taxon>Bacteria</taxon>
        <taxon>Pseudomonadati</taxon>
        <taxon>Pseudomonadota</taxon>
        <taxon>Alphaproteobacteria</taxon>
        <taxon>Kordiimonadales</taxon>
        <taxon>Kordiimonadaceae</taxon>
        <taxon>Kordiimonas</taxon>
    </lineage>
</organism>
<dbReference type="FunFam" id="3.30.950.10:FF:000002">
    <property type="entry name" value="Ribosomal RNA small subunit methyltransferase I"/>
    <property type="match status" value="1"/>
</dbReference>
<dbReference type="GO" id="GO:0070677">
    <property type="term" value="F:rRNA (cytosine-2'-O-)-methyltransferase activity"/>
    <property type="evidence" value="ECO:0007669"/>
    <property type="project" value="UniProtKB-UniRule"/>
</dbReference>
<dbReference type="Proteomes" id="UP000183685">
    <property type="component" value="Unassembled WGS sequence"/>
</dbReference>
<dbReference type="EC" id="2.1.1.198" evidence="6"/>
<dbReference type="InterPro" id="IPR035996">
    <property type="entry name" value="4pyrrol_Methylase_sf"/>
</dbReference>
<dbReference type="RefSeq" id="WP_068308710.1">
    <property type="nucleotide sequence ID" value="NZ_FNAK01000001.1"/>
</dbReference>
<evidence type="ECO:0000256" key="5">
    <source>
        <dbReference type="ARBA" id="ARBA00022691"/>
    </source>
</evidence>
<proteinExistence type="inferred from homology"/>
<keyword evidence="2 6" id="KW-0698">rRNA processing</keyword>
<dbReference type="PANTHER" id="PTHR46111">
    <property type="entry name" value="RIBOSOMAL RNA SMALL SUBUNIT METHYLTRANSFERASE I"/>
    <property type="match status" value="1"/>
</dbReference>
<dbReference type="FunFam" id="3.40.1010.10:FF:000007">
    <property type="entry name" value="Ribosomal RNA small subunit methyltransferase I"/>
    <property type="match status" value="1"/>
</dbReference>
<dbReference type="AlphaFoldDB" id="A0A1G6TNL5"/>
<comment type="function">
    <text evidence="6">Catalyzes the 2'-O-methylation of the ribose of cytidine 1402 (C1402) in 16S rRNA.</text>
</comment>
<dbReference type="HAMAP" id="MF_01877">
    <property type="entry name" value="16SrRNA_methyltr_I"/>
    <property type="match status" value="1"/>
</dbReference>
<dbReference type="Gene3D" id="3.30.950.10">
    <property type="entry name" value="Methyltransferase, Cobalt-precorrin-4 Transmethylase, Domain 2"/>
    <property type="match status" value="1"/>
</dbReference>
<dbReference type="PIRSF" id="PIRSF005917">
    <property type="entry name" value="MTase_YraL"/>
    <property type="match status" value="1"/>
</dbReference>
<dbReference type="PANTHER" id="PTHR46111:SF1">
    <property type="entry name" value="RIBOSOMAL RNA SMALL SUBUNIT METHYLTRANSFERASE I"/>
    <property type="match status" value="1"/>
</dbReference>
<dbReference type="SUPFAM" id="SSF53790">
    <property type="entry name" value="Tetrapyrrole methylase"/>
    <property type="match status" value="1"/>
</dbReference>
<keyword evidence="5 6" id="KW-0949">S-adenosyl-L-methionine</keyword>
<dbReference type="OrthoDB" id="9809084at2"/>
<dbReference type="InterPro" id="IPR008189">
    <property type="entry name" value="rRNA_ssu_MeTfrase_I"/>
</dbReference>
<dbReference type="CDD" id="cd11648">
    <property type="entry name" value="RsmI"/>
    <property type="match status" value="1"/>
</dbReference>
<evidence type="ECO:0000256" key="1">
    <source>
        <dbReference type="ARBA" id="ARBA00022490"/>
    </source>
</evidence>
<feature type="domain" description="RsmI HTH" evidence="8">
    <location>
        <begin position="244"/>
        <end position="286"/>
    </location>
</feature>
<evidence type="ECO:0000256" key="2">
    <source>
        <dbReference type="ARBA" id="ARBA00022552"/>
    </source>
</evidence>
<dbReference type="GO" id="GO:0005737">
    <property type="term" value="C:cytoplasm"/>
    <property type="evidence" value="ECO:0007669"/>
    <property type="project" value="UniProtKB-SubCell"/>
</dbReference>
<comment type="catalytic activity">
    <reaction evidence="6">
        <text>cytidine(1402) in 16S rRNA + S-adenosyl-L-methionine = 2'-O-methylcytidine(1402) in 16S rRNA + S-adenosyl-L-homocysteine + H(+)</text>
        <dbReference type="Rhea" id="RHEA:42924"/>
        <dbReference type="Rhea" id="RHEA-COMP:10285"/>
        <dbReference type="Rhea" id="RHEA-COMP:10286"/>
        <dbReference type="ChEBI" id="CHEBI:15378"/>
        <dbReference type="ChEBI" id="CHEBI:57856"/>
        <dbReference type="ChEBI" id="CHEBI:59789"/>
        <dbReference type="ChEBI" id="CHEBI:74495"/>
        <dbReference type="ChEBI" id="CHEBI:82748"/>
        <dbReference type="EC" id="2.1.1.198"/>
    </reaction>
</comment>
<dbReference type="EMBL" id="FNAK01000001">
    <property type="protein sequence ID" value="SDD30464.1"/>
    <property type="molecule type" value="Genomic_DNA"/>
</dbReference>
<evidence type="ECO:0000259" key="7">
    <source>
        <dbReference type="Pfam" id="PF00590"/>
    </source>
</evidence>
<dbReference type="PROSITE" id="PS01296">
    <property type="entry name" value="RSMI"/>
    <property type="match status" value="1"/>
</dbReference>
<evidence type="ECO:0000313" key="9">
    <source>
        <dbReference type="EMBL" id="SDD30464.1"/>
    </source>
</evidence>
<gene>
    <name evidence="6" type="primary">rsmI</name>
    <name evidence="9" type="ORF">SAMN04488071_0293</name>
</gene>
<keyword evidence="3 6" id="KW-0489">Methyltransferase</keyword>
<dbReference type="InterPro" id="IPR014776">
    <property type="entry name" value="4pyrrole_Mease_sub2"/>
</dbReference>
<keyword evidence="4 6" id="KW-0808">Transferase</keyword>
<evidence type="ECO:0000259" key="8">
    <source>
        <dbReference type="Pfam" id="PF23016"/>
    </source>
</evidence>
<evidence type="ECO:0000313" key="10">
    <source>
        <dbReference type="Proteomes" id="UP000183685"/>
    </source>
</evidence>
<feature type="domain" description="Tetrapyrrole methylase" evidence="7">
    <location>
        <begin position="14"/>
        <end position="214"/>
    </location>
</feature>
<dbReference type="Gene3D" id="3.40.1010.10">
    <property type="entry name" value="Cobalt-precorrin-4 Transmethylase, Domain 1"/>
    <property type="match status" value="1"/>
</dbReference>
<dbReference type="InterPro" id="IPR014777">
    <property type="entry name" value="4pyrrole_Mease_sub1"/>
</dbReference>